<proteinExistence type="predicted"/>
<organism evidence="1 2">
    <name type="scientific">Lentilactobacillus otakiensis DSM 19908 = JCM 15040</name>
    <dbReference type="NCBI Taxonomy" id="1423780"/>
    <lineage>
        <taxon>Bacteria</taxon>
        <taxon>Bacillati</taxon>
        <taxon>Bacillota</taxon>
        <taxon>Bacilli</taxon>
        <taxon>Lactobacillales</taxon>
        <taxon>Lactobacillaceae</taxon>
        <taxon>Lentilactobacillus</taxon>
    </lineage>
</organism>
<name>S4NPI1_9LACO</name>
<dbReference type="AlphaFoldDB" id="S4NPI1"/>
<dbReference type="Proteomes" id="UP000016361">
    <property type="component" value="Unassembled WGS sequence"/>
</dbReference>
<evidence type="ECO:0000313" key="2">
    <source>
        <dbReference type="Proteomes" id="UP000016361"/>
    </source>
</evidence>
<accession>S4NPI1</accession>
<keyword evidence="2" id="KW-1185">Reference proteome</keyword>
<dbReference type="STRING" id="1423780.FD05_GL000963"/>
<evidence type="ECO:0000313" key="1">
    <source>
        <dbReference type="EMBL" id="GAD17701.1"/>
    </source>
</evidence>
<reference evidence="2" key="1">
    <citation type="journal article" date="2013" name="Genome Announc.">
        <title>Draft Genome Sequence of D-Branched-Chain Amino Acid Producer Lactobacillus otakiensis JCM 15040T, Isolated from a Traditional Japanese Pickle.</title>
        <authorList>
            <person name="Doi K."/>
            <person name="Mori K."/>
            <person name="Mutaguchi Y."/>
            <person name="Tashiro K."/>
            <person name="Fujino Y."/>
            <person name="Ohmori T."/>
            <person name="Kuhara S."/>
            <person name="Ohshima T."/>
        </authorList>
    </citation>
    <scope>NUCLEOTIDE SEQUENCE [LARGE SCALE GENOMIC DNA]</scope>
    <source>
        <strain evidence="2">JCM 15040</strain>
    </source>
</reference>
<sequence length="146" mass="17381">MKHQDVDLVNLPYQDVSVDKISSIGKEQRSYQSFEFSSEVFLKKVLQQNNREFNVSLFSKLFKQTLFKKFRIPEGHYYEDLAGVPELIRMTDKIAWIDDVEYAYIYNRPRSTVNSLNQDKAVDIIWALNRLANFFMIQSLRIHFLF</sequence>
<protein>
    <submittedName>
        <fullName evidence="1">Uncharacterized protein</fullName>
    </submittedName>
</protein>
<gene>
    <name evidence="1" type="ORF">LOT_2239</name>
</gene>
<comment type="caution">
    <text evidence="1">The sequence shown here is derived from an EMBL/GenBank/DDBJ whole genome shotgun (WGS) entry which is preliminary data.</text>
</comment>
<dbReference type="EMBL" id="BASH01000011">
    <property type="protein sequence ID" value="GAD17701.1"/>
    <property type="molecule type" value="Genomic_DNA"/>
</dbReference>